<dbReference type="EMBL" id="CP012109">
    <property type="protein sequence ID" value="AKQ68701.1"/>
    <property type="molecule type" value="Genomic_DNA"/>
</dbReference>
<protein>
    <recommendedName>
        <fullName evidence="1">Putative zinc-finger domain-containing protein</fullName>
    </recommendedName>
</protein>
<proteinExistence type="predicted"/>
<evidence type="ECO:0000313" key="2">
    <source>
        <dbReference type="EMBL" id="AKQ68701.1"/>
    </source>
</evidence>
<sequence length="159" mass="17215">MRCGDFEDDVTAYVDGELPAARSAQVRAHLDACAACRATETLLRATVARMAELPAFEPSPATRREVFAKLDALPTPWSERVRRWLRPAVLVPATGLAAVLAVSLRMMAPGPDAALGMEDASVIELAANLELAEDYEVLGLTDMDDVEVVTKLHELEVVQ</sequence>
<dbReference type="Gene3D" id="1.10.10.1320">
    <property type="entry name" value="Anti-sigma factor, zinc-finger domain"/>
    <property type="match status" value="1"/>
</dbReference>
<reference evidence="2 3" key="1">
    <citation type="journal article" date="2016" name="PLoS ONE">
        <title>Complete Genome Sequence and Comparative Genomics of a Novel Myxobacterium Myxococcus hansupus.</title>
        <authorList>
            <person name="Sharma G."/>
            <person name="Narwani T."/>
            <person name="Subramanian S."/>
        </authorList>
    </citation>
    <scope>NUCLEOTIDE SEQUENCE [LARGE SCALE GENOMIC DNA]</scope>
    <source>
        <strain evidence="3">mixupus</strain>
    </source>
</reference>
<dbReference type="eggNOG" id="COG5662">
    <property type="taxonomic scope" value="Bacteria"/>
</dbReference>
<dbReference type="InterPro" id="IPR041916">
    <property type="entry name" value="Anti_sigma_zinc_sf"/>
</dbReference>
<dbReference type="KEGG" id="mym:A176_005613"/>
<feature type="domain" description="Putative zinc-finger" evidence="1">
    <location>
        <begin position="3"/>
        <end position="37"/>
    </location>
</feature>
<dbReference type="OrthoDB" id="5517770at2"/>
<keyword evidence="3" id="KW-1185">Reference proteome</keyword>
<dbReference type="STRING" id="1297742.A176_005613"/>
<dbReference type="Pfam" id="PF13490">
    <property type="entry name" value="zf-HC2"/>
    <property type="match status" value="1"/>
</dbReference>
<dbReference type="Proteomes" id="UP000009026">
    <property type="component" value="Chromosome"/>
</dbReference>
<accession>A0A0H4WZ24</accession>
<name>A0A0H4WZ24_9BACT</name>
<evidence type="ECO:0000259" key="1">
    <source>
        <dbReference type="Pfam" id="PF13490"/>
    </source>
</evidence>
<gene>
    <name evidence="2" type="ORF">A176_005613</name>
</gene>
<dbReference type="RefSeq" id="WP_002635436.1">
    <property type="nucleotide sequence ID" value="NZ_CP012109.1"/>
</dbReference>
<dbReference type="InterPro" id="IPR027383">
    <property type="entry name" value="Znf_put"/>
</dbReference>
<evidence type="ECO:0000313" key="3">
    <source>
        <dbReference type="Proteomes" id="UP000009026"/>
    </source>
</evidence>
<dbReference type="AlphaFoldDB" id="A0A0H4WZ24"/>
<organism evidence="2 3">
    <name type="scientific">Pseudomyxococcus hansupus</name>
    <dbReference type="NCBI Taxonomy" id="1297742"/>
    <lineage>
        <taxon>Bacteria</taxon>
        <taxon>Pseudomonadati</taxon>
        <taxon>Myxococcota</taxon>
        <taxon>Myxococcia</taxon>
        <taxon>Myxococcales</taxon>
        <taxon>Cystobacterineae</taxon>
        <taxon>Myxococcaceae</taxon>
        <taxon>Pseudomyxococcus</taxon>
    </lineage>
</organism>
<dbReference type="PATRIC" id="fig|1297742.4.peg.5709"/>